<sequence length="237" mass="26475">MRSSPVSSRPLCGKARQMRRCRLAEPGYGAAKMVHVFHTVAVVEHVFFIGAITHVPVARPRHEHARHEEHVVDAVKGVRCAAPAHGHHGGPYLALKQAAVDKGHKSGAVNQRLHLRAHVGKIAGRAKNQGVRREHFFQNAVEDVVVKHTSLVLLFRTFQAAPATLDLLAANLHKLGFPSCLYQWRQNFSKQCSRVSIFSRTSVKCQCFHDITPCESRSVRILSFSCDFVSTDKKDMY</sequence>
<name>A0A212L475_9BACT</name>
<gene>
    <name evidence="1" type="ORF">KL86DES1_20534</name>
</gene>
<dbReference type="AlphaFoldDB" id="A0A212L475"/>
<evidence type="ECO:0000313" key="1">
    <source>
        <dbReference type="EMBL" id="SCM72325.1"/>
    </source>
</evidence>
<organism evidence="1">
    <name type="scientific">uncultured Desulfovibrio sp</name>
    <dbReference type="NCBI Taxonomy" id="167968"/>
    <lineage>
        <taxon>Bacteria</taxon>
        <taxon>Pseudomonadati</taxon>
        <taxon>Thermodesulfobacteriota</taxon>
        <taxon>Desulfovibrionia</taxon>
        <taxon>Desulfovibrionales</taxon>
        <taxon>Desulfovibrionaceae</taxon>
        <taxon>Desulfovibrio</taxon>
        <taxon>environmental samples</taxon>
    </lineage>
</organism>
<dbReference type="EMBL" id="FMJC01000002">
    <property type="protein sequence ID" value="SCM72325.1"/>
    <property type="molecule type" value="Genomic_DNA"/>
</dbReference>
<protein>
    <submittedName>
        <fullName evidence="1">Uncharacterized protein</fullName>
    </submittedName>
</protein>
<proteinExistence type="predicted"/>
<accession>A0A212L475</accession>
<reference evidence="1" key="1">
    <citation type="submission" date="2016-08" db="EMBL/GenBank/DDBJ databases">
        <authorList>
            <person name="Seilhamer J.J."/>
        </authorList>
    </citation>
    <scope>NUCLEOTIDE SEQUENCE</scope>
    <source>
        <strain evidence="1">86-1</strain>
    </source>
</reference>